<dbReference type="Pfam" id="PF04082">
    <property type="entry name" value="Fungal_trans"/>
    <property type="match status" value="1"/>
</dbReference>
<dbReference type="OrthoDB" id="5121955at2759"/>
<feature type="region of interest" description="Disordered" evidence="7">
    <location>
        <begin position="599"/>
        <end position="652"/>
    </location>
</feature>
<feature type="compositionally biased region" description="Polar residues" evidence="7">
    <location>
        <begin position="70"/>
        <end position="90"/>
    </location>
</feature>
<feature type="compositionally biased region" description="Polar residues" evidence="7">
    <location>
        <begin position="103"/>
        <end position="112"/>
    </location>
</feature>
<dbReference type="PROSITE" id="PS50048">
    <property type="entry name" value="ZN2_CY6_FUNGAL_2"/>
    <property type="match status" value="1"/>
</dbReference>
<organism evidence="9 10">
    <name type="scientific">Fusarium tricinctum</name>
    <dbReference type="NCBI Taxonomy" id="61284"/>
    <lineage>
        <taxon>Eukaryota</taxon>
        <taxon>Fungi</taxon>
        <taxon>Dikarya</taxon>
        <taxon>Ascomycota</taxon>
        <taxon>Pezizomycotina</taxon>
        <taxon>Sordariomycetes</taxon>
        <taxon>Hypocreomycetidae</taxon>
        <taxon>Hypocreales</taxon>
        <taxon>Nectriaceae</taxon>
        <taxon>Fusarium</taxon>
        <taxon>Fusarium tricinctum species complex</taxon>
    </lineage>
</organism>
<evidence type="ECO:0000256" key="2">
    <source>
        <dbReference type="ARBA" id="ARBA00022833"/>
    </source>
</evidence>
<keyword evidence="2" id="KW-0862">Zinc</keyword>
<keyword evidence="3" id="KW-0805">Transcription regulation</keyword>
<sequence length="722" mass="80867">MSESTNQRRDPKPSSATSSRTRVARVACKACHARRVKCDAADGQPCWHCRTRHVPCELIESKRGKYARRSSAQPRQRVSRRLQPTQSPVTERNDTPASDVIAVNSQRNGNAQHSEDRELTASHDTRTTITDNDSQPGPHVPDKSYYLGDSSSLSYIVEMICSPRGGVSEPVKVHYPIPASIVDRAVMPTRPQVEPLSVQDALVMPSKEISDRLIYVFFDLLHPPYPVLDRCAFSEQYKLGTASPMLLHTMFLVTFILCDDSLIQEAGFADRSAARKFHYLRAKTLYDVDHETDRNAIAATLFLLGFWWNGPEDQKDSWFWLGCATTYAQSLGMHRSAAASRWCPKKIALRKRIWWSIYTRDRHTAACLGRPCRIRDEDCDIEPLTEADFHFDDNHGDPLIPPQKDYHTAYAIEMAKATEILGDIVIGEYSPRRPVSDRYNAAHLKSRLEQWEAQLPECMKKAPPDETLGAAFWASQLHMAYQNYYILLFRPKAIGDLSPSEAEGDVCARRAADSITRMTEDLLAVGAIRFSQMHIVPAVFGALSIHTLVICRKDPIRRQLAGNKSRQCILALSELAKSWPVGLWIMKFFVRLMRNLTGQGSGPSAGPIVDVTSRISKDSRENEGSTLGPSSESSRDVSQNPGDPRAFNQQPDLFNTQSLNAERSGMEEQQVPEMFAWPGDQFGSDSFWAEDTIDVDLLLQHGLCPLLPANFGAAPGVDTFNS</sequence>
<keyword evidence="5" id="KW-0804">Transcription</keyword>
<evidence type="ECO:0000313" key="9">
    <source>
        <dbReference type="EMBL" id="KAH7256268.1"/>
    </source>
</evidence>
<dbReference type="CDD" id="cd00067">
    <property type="entry name" value="GAL4"/>
    <property type="match status" value="1"/>
</dbReference>
<comment type="caution">
    <text evidence="9">The sequence shown here is derived from an EMBL/GenBank/DDBJ whole genome shotgun (WGS) entry which is preliminary data.</text>
</comment>
<dbReference type="InterPro" id="IPR001138">
    <property type="entry name" value="Zn2Cys6_DnaBD"/>
</dbReference>
<proteinExistence type="predicted"/>
<keyword evidence="6" id="KW-0539">Nucleus</keyword>
<evidence type="ECO:0000256" key="6">
    <source>
        <dbReference type="ARBA" id="ARBA00023242"/>
    </source>
</evidence>
<dbReference type="AlphaFoldDB" id="A0A8K0S7C4"/>
<dbReference type="SMART" id="SM00066">
    <property type="entry name" value="GAL4"/>
    <property type="match status" value="1"/>
</dbReference>
<dbReference type="CDD" id="cd12148">
    <property type="entry name" value="fungal_TF_MHR"/>
    <property type="match status" value="1"/>
</dbReference>
<evidence type="ECO:0000256" key="5">
    <source>
        <dbReference type="ARBA" id="ARBA00023163"/>
    </source>
</evidence>
<reference evidence="9" key="1">
    <citation type="journal article" date="2021" name="Nat. Commun.">
        <title>Genetic determinants of endophytism in the Arabidopsis root mycobiome.</title>
        <authorList>
            <person name="Mesny F."/>
            <person name="Miyauchi S."/>
            <person name="Thiergart T."/>
            <person name="Pickel B."/>
            <person name="Atanasova L."/>
            <person name="Karlsson M."/>
            <person name="Huettel B."/>
            <person name="Barry K.W."/>
            <person name="Haridas S."/>
            <person name="Chen C."/>
            <person name="Bauer D."/>
            <person name="Andreopoulos W."/>
            <person name="Pangilinan J."/>
            <person name="LaButti K."/>
            <person name="Riley R."/>
            <person name="Lipzen A."/>
            <person name="Clum A."/>
            <person name="Drula E."/>
            <person name="Henrissat B."/>
            <person name="Kohler A."/>
            <person name="Grigoriev I.V."/>
            <person name="Martin F.M."/>
            <person name="Hacquard S."/>
        </authorList>
    </citation>
    <scope>NUCLEOTIDE SEQUENCE</scope>
    <source>
        <strain evidence="9">MPI-SDFR-AT-0068</strain>
    </source>
</reference>
<evidence type="ECO:0000256" key="1">
    <source>
        <dbReference type="ARBA" id="ARBA00022723"/>
    </source>
</evidence>
<dbReference type="EMBL" id="JAGPXF010000002">
    <property type="protein sequence ID" value="KAH7256268.1"/>
    <property type="molecule type" value="Genomic_DNA"/>
</dbReference>
<evidence type="ECO:0000256" key="7">
    <source>
        <dbReference type="SAM" id="MobiDB-lite"/>
    </source>
</evidence>
<feature type="region of interest" description="Disordered" evidence="7">
    <location>
        <begin position="64"/>
        <end position="142"/>
    </location>
</feature>
<accession>A0A8K0S7C4</accession>
<dbReference type="Pfam" id="PF00172">
    <property type="entry name" value="Zn_clus"/>
    <property type="match status" value="1"/>
</dbReference>
<keyword evidence="4" id="KW-0238">DNA-binding</keyword>
<dbReference type="InterPro" id="IPR036864">
    <property type="entry name" value="Zn2-C6_fun-type_DNA-bd_sf"/>
</dbReference>
<evidence type="ECO:0000256" key="4">
    <source>
        <dbReference type="ARBA" id="ARBA00023125"/>
    </source>
</evidence>
<dbReference type="GO" id="GO:0008270">
    <property type="term" value="F:zinc ion binding"/>
    <property type="evidence" value="ECO:0007669"/>
    <property type="project" value="InterPro"/>
</dbReference>
<feature type="compositionally biased region" description="Polar residues" evidence="7">
    <location>
        <begin position="624"/>
        <end position="652"/>
    </location>
</feature>
<dbReference type="PANTHER" id="PTHR47171">
    <property type="entry name" value="FARA-RELATED"/>
    <property type="match status" value="1"/>
</dbReference>
<dbReference type="InterPro" id="IPR007219">
    <property type="entry name" value="XnlR_reg_dom"/>
</dbReference>
<dbReference type="PANTHER" id="PTHR47171:SF1">
    <property type="entry name" value="ZN(II)2CYS6 TRANSCRIPTION FACTOR (EUROFUNG)"/>
    <property type="match status" value="1"/>
</dbReference>
<keyword evidence="1" id="KW-0479">Metal-binding</keyword>
<feature type="compositionally biased region" description="Basic and acidic residues" evidence="7">
    <location>
        <begin position="1"/>
        <end position="12"/>
    </location>
</feature>
<evidence type="ECO:0000313" key="10">
    <source>
        <dbReference type="Proteomes" id="UP000813427"/>
    </source>
</evidence>
<keyword evidence="10" id="KW-1185">Reference proteome</keyword>
<gene>
    <name evidence="9" type="ORF">BKA59DRAFT_467113</name>
</gene>
<name>A0A8K0S7C4_9HYPO</name>
<dbReference type="GO" id="GO:0003677">
    <property type="term" value="F:DNA binding"/>
    <property type="evidence" value="ECO:0007669"/>
    <property type="project" value="UniProtKB-KW"/>
</dbReference>
<evidence type="ECO:0000259" key="8">
    <source>
        <dbReference type="PROSITE" id="PS50048"/>
    </source>
</evidence>
<feature type="domain" description="Zn(2)-C6 fungal-type" evidence="8">
    <location>
        <begin position="27"/>
        <end position="58"/>
    </location>
</feature>
<evidence type="ECO:0000256" key="3">
    <source>
        <dbReference type="ARBA" id="ARBA00023015"/>
    </source>
</evidence>
<protein>
    <submittedName>
        <fullName evidence="9">Fungal-specific transcription factor domain-containing protein</fullName>
    </submittedName>
</protein>
<dbReference type="SMART" id="SM00906">
    <property type="entry name" value="Fungal_trans"/>
    <property type="match status" value="1"/>
</dbReference>
<dbReference type="PROSITE" id="PS00463">
    <property type="entry name" value="ZN2_CY6_FUNGAL_1"/>
    <property type="match status" value="1"/>
</dbReference>
<dbReference type="Gene3D" id="4.10.240.10">
    <property type="entry name" value="Zn(2)-C6 fungal-type DNA-binding domain"/>
    <property type="match status" value="1"/>
</dbReference>
<dbReference type="GO" id="GO:0000981">
    <property type="term" value="F:DNA-binding transcription factor activity, RNA polymerase II-specific"/>
    <property type="evidence" value="ECO:0007669"/>
    <property type="project" value="InterPro"/>
</dbReference>
<feature type="compositionally biased region" description="Basic and acidic residues" evidence="7">
    <location>
        <begin position="113"/>
        <end position="126"/>
    </location>
</feature>
<dbReference type="Proteomes" id="UP000813427">
    <property type="component" value="Unassembled WGS sequence"/>
</dbReference>
<dbReference type="InterPro" id="IPR052073">
    <property type="entry name" value="Amide_Lactam_Regulators"/>
</dbReference>
<feature type="region of interest" description="Disordered" evidence="7">
    <location>
        <begin position="1"/>
        <end position="21"/>
    </location>
</feature>
<dbReference type="GO" id="GO:0006351">
    <property type="term" value="P:DNA-templated transcription"/>
    <property type="evidence" value="ECO:0007669"/>
    <property type="project" value="InterPro"/>
</dbReference>
<dbReference type="SUPFAM" id="SSF57701">
    <property type="entry name" value="Zn2/Cys6 DNA-binding domain"/>
    <property type="match status" value="1"/>
</dbReference>